<proteinExistence type="predicted"/>
<evidence type="ECO:0000313" key="2">
    <source>
        <dbReference type="Proteomes" id="UP001218188"/>
    </source>
</evidence>
<protein>
    <submittedName>
        <fullName evidence="1">Uncharacterized protein</fullName>
    </submittedName>
</protein>
<gene>
    <name evidence="1" type="ORF">C8F04DRAFT_1118849</name>
</gene>
<keyword evidence="2" id="KW-1185">Reference proteome</keyword>
<reference evidence="1" key="1">
    <citation type="submission" date="2023-03" db="EMBL/GenBank/DDBJ databases">
        <title>Massive genome expansion in bonnet fungi (Mycena s.s.) driven by repeated elements and novel gene families across ecological guilds.</title>
        <authorList>
            <consortium name="Lawrence Berkeley National Laboratory"/>
            <person name="Harder C.B."/>
            <person name="Miyauchi S."/>
            <person name="Viragh M."/>
            <person name="Kuo A."/>
            <person name="Thoen E."/>
            <person name="Andreopoulos B."/>
            <person name="Lu D."/>
            <person name="Skrede I."/>
            <person name="Drula E."/>
            <person name="Henrissat B."/>
            <person name="Morin E."/>
            <person name="Kohler A."/>
            <person name="Barry K."/>
            <person name="LaButti K."/>
            <person name="Morin E."/>
            <person name="Salamov A."/>
            <person name="Lipzen A."/>
            <person name="Mereny Z."/>
            <person name="Hegedus B."/>
            <person name="Baldrian P."/>
            <person name="Stursova M."/>
            <person name="Weitz H."/>
            <person name="Taylor A."/>
            <person name="Grigoriev I.V."/>
            <person name="Nagy L.G."/>
            <person name="Martin F."/>
            <person name="Kauserud H."/>
        </authorList>
    </citation>
    <scope>NUCLEOTIDE SEQUENCE</scope>
    <source>
        <strain evidence="1">CBHHK200</strain>
    </source>
</reference>
<name>A0AAD6SJD0_9AGAR</name>
<sequence length="83" mass="9867">MHFTLGNQLYCSKKIVSPFLLFAITVTAVKVQDERRYKYCGISTTRFSDKHTTRDLAEDDRLEESNERIKKWWDRMSSRESDS</sequence>
<accession>A0AAD6SJD0</accession>
<dbReference type="EMBL" id="JARJCM010000111">
    <property type="protein sequence ID" value="KAJ7028485.1"/>
    <property type="molecule type" value="Genomic_DNA"/>
</dbReference>
<comment type="caution">
    <text evidence="1">The sequence shown here is derived from an EMBL/GenBank/DDBJ whole genome shotgun (WGS) entry which is preliminary data.</text>
</comment>
<organism evidence="1 2">
    <name type="scientific">Mycena alexandri</name>
    <dbReference type="NCBI Taxonomy" id="1745969"/>
    <lineage>
        <taxon>Eukaryota</taxon>
        <taxon>Fungi</taxon>
        <taxon>Dikarya</taxon>
        <taxon>Basidiomycota</taxon>
        <taxon>Agaricomycotina</taxon>
        <taxon>Agaricomycetes</taxon>
        <taxon>Agaricomycetidae</taxon>
        <taxon>Agaricales</taxon>
        <taxon>Marasmiineae</taxon>
        <taxon>Mycenaceae</taxon>
        <taxon>Mycena</taxon>
    </lineage>
</organism>
<dbReference type="AlphaFoldDB" id="A0AAD6SJD0"/>
<dbReference type="Proteomes" id="UP001218188">
    <property type="component" value="Unassembled WGS sequence"/>
</dbReference>
<evidence type="ECO:0000313" key="1">
    <source>
        <dbReference type="EMBL" id="KAJ7028485.1"/>
    </source>
</evidence>